<comment type="caution">
    <text evidence="2">The sequence shown here is derived from an EMBL/GenBank/DDBJ whole genome shotgun (WGS) entry which is preliminary data.</text>
</comment>
<organism evidence="2 3">
    <name type="scientific">Portunus trituberculatus</name>
    <name type="common">Swimming crab</name>
    <name type="synonym">Neptunus trituberculatus</name>
    <dbReference type="NCBI Taxonomy" id="210409"/>
    <lineage>
        <taxon>Eukaryota</taxon>
        <taxon>Metazoa</taxon>
        <taxon>Ecdysozoa</taxon>
        <taxon>Arthropoda</taxon>
        <taxon>Crustacea</taxon>
        <taxon>Multicrustacea</taxon>
        <taxon>Malacostraca</taxon>
        <taxon>Eumalacostraca</taxon>
        <taxon>Eucarida</taxon>
        <taxon>Decapoda</taxon>
        <taxon>Pleocyemata</taxon>
        <taxon>Brachyura</taxon>
        <taxon>Eubrachyura</taxon>
        <taxon>Portunoidea</taxon>
        <taxon>Portunidae</taxon>
        <taxon>Portuninae</taxon>
        <taxon>Portunus</taxon>
    </lineage>
</organism>
<dbReference type="EMBL" id="VSRR010008611">
    <property type="protein sequence ID" value="MPC49013.1"/>
    <property type="molecule type" value="Genomic_DNA"/>
</dbReference>
<proteinExistence type="predicted"/>
<dbReference type="Proteomes" id="UP000324222">
    <property type="component" value="Unassembled WGS sequence"/>
</dbReference>
<accession>A0A5B7FVL6</accession>
<reference evidence="2 3" key="1">
    <citation type="submission" date="2019-05" db="EMBL/GenBank/DDBJ databases">
        <title>Another draft genome of Portunus trituberculatus and its Hox gene families provides insights of decapod evolution.</title>
        <authorList>
            <person name="Jeong J.-H."/>
            <person name="Song I."/>
            <person name="Kim S."/>
            <person name="Choi T."/>
            <person name="Kim D."/>
            <person name="Ryu S."/>
            <person name="Kim W."/>
        </authorList>
    </citation>
    <scope>NUCLEOTIDE SEQUENCE [LARGE SCALE GENOMIC DNA]</scope>
    <source>
        <tissue evidence="2">Muscle</tissue>
    </source>
</reference>
<evidence type="ECO:0000313" key="2">
    <source>
        <dbReference type="EMBL" id="MPC49013.1"/>
    </source>
</evidence>
<feature type="compositionally biased region" description="Polar residues" evidence="1">
    <location>
        <begin position="54"/>
        <end position="64"/>
    </location>
</feature>
<feature type="compositionally biased region" description="Low complexity" evidence="1">
    <location>
        <begin position="41"/>
        <end position="53"/>
    </location>
</feature>
<gene>
    <name evidence="2" type="ORF">E2C01_042801</name>
</gene>
<evidence type="ECO:0000256" key="1">
    <source>
        <dbReference type="SAM" id="MobiDB-lite"/>
    </source>
</evidence>
<protein>
    <submittedName>
        <fullName evidence="2">Uncharacterized protein</fullName>
    </submittedName>
</protein>
<evidence type="ECO:0000313" key="3">
    <source>
        <dbReference type="Proteomes" id="UP000324222"/>
    </source>
</evidence>
<keyword evidence="3" id="KW-1185">Reference proteome</keyword>
<sequence length="64" mass="6813">MRAGARKSRVNSIQGASGIVWCCSERLKRVIGFALVPISQSHSQSPSYSASASNRLSPHQPGTT</sequence>
<dbReference type="AlphaFoldDB" id="A0A5B7FVL6"/>
<feature type="region of interest" description="Disordered" evidence="1">
    <location>
        <begin position="41"/>
        <end position="64"/>
    </location>
</feature>
<name>A0A5B7FVL6_PORTR</name>